<dbReference type="InterPro" id="IPR004860">
    <property type="entry name" value="LAGLIDADG_dom"/>
</dbReference>
<dbReference type="OrthoDB" id="9780956at2"/>
<dbReference type="PROSITE" id="PS50819">
    <property type="entry name" value="INTEIN_ENDONUCLEASE"/>
    <property type="match status" value="1"/>
</dbReference>
<sequence length="560" mass="61807">MIKNDIWIKEMAEKGMISPFEPSLVRQIKGDSSSEIRRVISYGLSSFGYDIRLSSVEFRIFRHIPGSVVDPKNFNPQNLEPSPLHQDNNGNYFILPAHSYGLGVALEKLQVPENITVICIGKCLTGDTRIVDASSGAYLPIKEFLGGQTASYSDSQGIIKTPATAFIPQGIKPVYQVVTNKGAVIKATSNHPFLTETGWQPLESLTSGTKIATPREIPVFGNGDLTIDEAILLGLMISEGQCNTPGSSPCFTSEDEALVSTLKACAKTVVDQEVTYKGKDFGYRLVNQIGRGGVVTTNRSNLWLKSYNLNVGASEKFVPQRVFTAPKLAVAAFLRALFSGDGSVYLVGESRRAKPSLAVEYCSTSERLIRDVHHLLLRFGITSQIRAKKPPKGRIAYTLAFQSSESILRFFSEIGFLPGSIKQRRFEEKMYSVLLATKPRQKIHDHILWDEIKSIEPLGMEEVYDISVPGLENFVANDMIVHNSTYARCGIIANLTPAEAAWRGHLTLEFSNSSSADCRIYANEGVVQLLFLEGEPCEISYETRQGKYQDQAEVVTLAKV</sequence>
<dbReference type="SMART" id="SM00305">
    <property type="entry name" value="HintC"/>
    <property type="match status" value="1"/>
</dbReference>
<dbReference type="PROSITE" id="PS50818">
    <property type="entry name" value="INTEIN_C_TER"/>
    <property type="match status" value="1"/>
</dbReference>
<dbReference type="InterPro" id="IPR006142">
    <property type="entry name" value="INTEIN"/>
</dbReference>
<dbReference type="GO" id="GO:0008829">
    <property type="term" value="F:dCTP deaminase activity"/>
    <property type="evidence" value="ECO:0007669"/>
    <property type="project" value="InterPro"/>
</dbReference>
<dbReference type="PANTHER" id="PTHR42680:SF3">
    <property type="entry name" value="DCTP DEAMINASE"/>
    <property type="match status" value="1"/>
</dbReference>
<dbReference type="SUPFAM" id="SSF55608">
    <property type="entry name" value="Homing endonucleases"/>
    <property type="match status" value="1"/>
</dbReference>
<dbReference type="InterPro" id="IPR003587">
    <property type="entry name" value="Hint_dom_N"/>
</dbReference>
<proteinExistence type="predicted"/>
<dbReference type="InterPro" id="IPR003586">
    <property type="entry name" value="Hint_dom_C"/>
</dbReference>
<gene>
    <name evidence="4" type="ORF">NIES2119_04375</name>
</gene>
<dbReference type="Proteomes" id="UP000185860">
    <property type="component" value="Unassembled WGS sequence"/>
</dbReference>
<organism evidence="4 5">
    <name type="scientific">[Phormidium ambiguum] IAM M-71</name>
    <dbReference type="NCBI Taxonomy" id="454136"/>
    <lineage>
        <taxon>Bacteria</taxon>
        <taxon>Bacillati</taxon>
        <taxon>Cyanobacteriota</taxon>
        <taxon>Cyanophyceae</taxon>
        <taxon>Oscillatoriophycideae</taxon>
        <taxon>Aerosakkonematales</taxon>
        <taxon>Aerosakkonemataceae</taxon>
        <taxon>Floridanema</taxon>
    </lineage>
</organism>
<evidence type="ECO:0000259" key="3">
    <source>
        <dbReference type="PROSITE" id="PS50819"/>
    </source>
</evidence>
<evidence type="ECO:0000313" key="5">
    <source>
        <dbReference type="Proteomes" id="UP000185860"/>
    </source>
</evidence>
<dbReference type="SMART" id="SM00306">
    <property type="entry name" value="HintN"/>
    <property type="match status" value="1"/>
</dbReference>
<reference evidence="4 5" key="1">
    <citation type="submission" date="2016-11" db="EMBL/GenBank/DDBJ databases">
        <title>Draft Genome Sequences of Nine Cyanobacterial Strains from Diverse Habitats.</title>
        <authorList>
            <person name="Zhu T."/>
            <person name="Hou S."/>
            <person name="Lu X."/>
            <person name="Hess W.R."/>
        </authorList>
    </citation>
    <scope>NUCLEOTIDE SEQUENCE [LARGE SCALE GENOMIC DNA]</scope>
    <source>
        <strain evidence="4 5">IAM M-71</strain>
    </source>
</reference>
<dbReference type="AlphaFoldDB" id="A0A1U7IS18"/>
<dbReference type="Gene3D" id="2.70.40.10">
    <property type="match status" value="1"/>
</dbReference>
<dbReference type="PANTHER" id="PTHR42680">
    <property type="entry name" value="DCTP DEAMINASE"/>
    <property type="match status" value="1"/>
</dbReference>
<keyword evidence="2" id="KW-0651">Protein splicing</keyword>
<dbReference type="STRING" id="454136.NIES2119_04375"/>
<dbReference type="InterPro" id="IPR006141">
    <property type="entry name" value="Intein_N"/>
</dbReference>
<dbReference type="GO" id="GO:0015949">
    <property type="term" value="P:nucleobase-containing small molecule interconversion"/>
    <property type="evidence" value="ECO:0007669"/>
    <property type="project" value="TreeGrafter"/>
</dbReference>
<feature type="domain" description="DOD-type homing endonuclease" evidence="3">
    <location>
        <begin position="232"/>
        <end position="381"/>
    </location>
</feature>
<evidence type="ECO:0000256" key="2">
    <source>
        <dbReference type="ARBA" id="ARBA00023000"/>
    </source>
</evidence>
<dbReference type="GO" id="GO:0016539">
    <property type="term" value="P:intein-mediated protein splicing"/>
    <property type="evidence" value="ECO:0007669"/>
    <property type="project" value="InterPro"/>
</dbReference>
<dbReference type="InterPro" id="IPR030934">
    <property type="entry name" value="Intein_C"/>
</dbReference>
<dbReference type="CDD" id="cd00081">
    <property type="entry name" value="Hint"/>
    <property type="match status" value="2"/>
</dbReference>
<dbReference type="PRINTS" id="PR00379">
    <property type="entry name" value="INTEIN"/>
</dbReference>
<accession>A0A1U7IS18</accession>
<dbReference type="GO" id="GO:0006229">
    <property type="term" value="P:dUTP biosynthetic process"/>
    <property type="evidence" value="ECO:0007669"/>
    <property type="project" value="InterPro"/>
</dbReference>
<dbReference type="GO" id="GO:0004519">
    <property type="term" value="F:endonuclease activity"/>
    <property type="evidence" value="ECO:0007669"/>
    <property type="project" value="InterPro"/>
</dbReference>
<evidence type="ECO:0000313" key="4">
    <source>
        <dbReference type="EMBL" id="OKH40160.1"/>
    </source>
</evidence>
<dbReference type="Pfam" id="PF14528">
    <property type="entry name" value="LAGLIDADG_3"/>
    <property type="match status" value="1"/>
</dbReference>
<dbReference type="EMBL" id="MRCE01000003">
    <property type="protein sequence ID" value="OKH40160.1"/>
    <property type="molecule type" value="Genomic_DNA"/>
</dbReference>
<protein>
    <recommendedName>
        <fullName evidence="3">DOD-type homing endonuclease domain-containing protein</fullName>
    </recommendedName>
</protein>
<dbReference type="SUPFAM" id="SSF51294">
    <property type="entry name" value="Hedgehog/intein (Hint) domain"/>
    <property type="match status" value="1"/>
</dbReference>
<dbReference type="NCBIfam" id="TIGR01445">
    <property type="entry name" value="intein_Nterm"/>
    <property type="match status" value="1"/>
</dbReference>
<dbReference type="Gene3D" id="2.170.16.10">
    <property type="entry name" value="Hedgehog/Intein (Hint) domain"/>
    <property type="match status" value="1"/>
</dbReference>
<dbReference type="PROSITE" id="PS50817">
    <property type="entry name" value="INTEIN_N_TER"/>
    <property type="match status" value="1"/>
</dbReference>
<dbReference type="Gene3D" id="3.10.28.10">
    <property type="entry name" value="Homing endonucleases"/>
    <property type="match status" value="1"/>
</dbReference>
<dbReference type="InterPro" id="IPR036844">
    <property type="entry name" value="Hint_dom_sf"/>
</dbReference>
<dbReference type="SUPFAM" id="SSF51283">
    <property type="entry name" value="dUTPase-like"/>
    <property type="match status" value="2"/>
</dbReference>
<comment type="caution">
    <text evidence="4">The sequence shown here is derived from an EMBL/GenBank/DDBJ whole genome shotgun (WGS) entry which is preliminary data.</text>
</comment>
<dbReference type="InterPro" id="IPR027434">
    <property type="entry name" value="Homing_endonucl"/>
</dbReference>
<dbReference type="NCBIfam" id="TIGR01443">
    <property type="entry name" value="intein_Cterm"/>
    <property type="match status" value="1"/>
</dbReference>
<dbReference type="InterPro" id="IPR004042">
    <property type="entry name" value="Intein_endonuc_central"/>
</dbReference>
<keyword evidence="1" id="KW-0068">Autocatalytic cleavage</keyword>
<name>A0A1U7IS18_9CYAN</name>
<evidence type="ECO:0000256" key="1">
    <source>
        <dbReference type="ARBA" id="ARBA00022813"/>
    </source>
</evidence>
<dbReference type="Pfam" id="PF14890">
    <property type="entry name" value="Intein_splicing"/>
    <property type="match status" value="1"/>
</dbReference>
<dbReference type="InterPro" id="IPR036157">
    <property type="entry name" value="dUTPase-like_sf"/>
</dbReference>